<keyword evidence="1 3" id="KW-0732">Signal</keyword>
<feature type="chain" id="PRO_5039321713" description="Aldouronate transport system substrate-binding protein" evidence="3">
    <location>
        <begin position="24"/>
        <end position="558"/>
    </location>
</feature>
<feature type="region of interest" description="Disordered" evidence="2">
    <location>
        <begin position="27"/>
        <end position="57"/>
    </location>
</feature>
<comment type="caution">
    <text evidence="4">The sequence shown here is derived from an EMBL/GenBank/DDBJ whole genome shotgun (WGS) entry which is preliminary data.</text>
</comment>
<dbReference type="InterPro" id="IPR050490">
    <property type="entry name" value="Bact_solute-bd_prot1"/>
</dbReference>
<dbReference type="Gene3D" id="3.40.190.10">
    <property type="entry name" value="Periplasmic binding protein-like II"/>
    <property type="match status" value="2"/>
</dbReference>
<dbReference type="Proteomes" id="UP000558113">
    <property type="component" value="Unassembled WGS sequence"/>
</dbReference>
<dbReference type="AlphaFoldDB" id="A0A7X4YQ20"/>
<dbReference type="PANTHER" id="PTHR43649:SF33">
    <property type="entry name" value="POLYGALACTURONAN_RHAMNOGALACTURONAN-BINDING PROTEIN YTCQ"/>
    <property type="match status" value="1"/>
</dbReference>
<evidence type="ECO:0000313" key="5">
    <source>
        <dbReference type="Proteomes" id="UP000558113"/>
    </source>
</evidence>
<evidence type="ECO:0000313" key="4">
    <source>
        <dbReference type="EMBL" id="NBC70451.1"/>
    </source>
</evidence>
<proteinExistence type="predicted"/>
<dbReference type="RefSeq" id="WP_161699395.1">
    <property type="nucleotide sequence ID" value="NZ_JAAAMU010000007.1"/>
</dbReference>
<name>A0A7X4YQ20_9BACL</name>
<sequence>MNKRMNGLSLALSIVLLGLTVTACSNNSNSDEGKTNDSAASPPQSATASGTGASDTVDPVTGKKMKLMVWSFDADKTNVDGYAMNAIREKLGVDIDFYNSTNDAAAIKEKLLLQIASDNIPDWWTEIPFAEGDKFADQNVAAEIPLEMLEKNAPNYMKWMEKNLGPDPMRYVRRQDGKIYSLPVLWTLASSSEVLGYRQDWLTKVGIDKTPETIDEMAVALDKFRNEDPDGNGKKDTYGMTSHPATDATQQVQGLFSAVFGAYGVWPGATVDIDGKAVRGEIEPGAKEALTTLNKWFKADLIDPEFFINKDANVDDKVISSKVGVVQKSWWEFIQPEAFYEGKFYAKLREKVPNADWALSSGPKGPNGSFGITQGNPMLGTGIQFGKPLEANPEKLAKYLQMFDATSFDLDLYTKIHYGVEGTTYEKKSDGTYAYLPPYDTDESRTEYGIGNFYHAPGSFNDYDFQAPFMTRGDLMDVKNAAASKGIGKYDFMLPFAKPAFTEYQDALTQLTMKTYIEFITGRRPIEDFDKYAAEWKSAGGDKVLAEAQTKLDEINKK</sequence>
<dbReference type="PANTHER" id="PTHR43649">
    <property type="entry name" value="ARABINOSE-BINDING PROTEIN-RELATED"/>
    <property type="match status" value="1"/>
</dbReference>
<evidence type="ECO:0000256" key="2">
    <source>
        <dbReference type="SAM" id="MobiDB-lite"/>
    </source>
</evidence>
<accession>A0A7X4YQ20</accession>
<evidence type="ECO:0000256" key="1">
    <source>
        <dbReference type="ARBA" id="ARBA00022729"/>
    </source>
</evidence>
<organism evidence="4 5">
    <name type="scientific">Paenibacillus sacheonensis</name>
    <dbReference type="NCBI Taxonomy" id="742054"/>
    <lineage>
        <taxon>Bacteria</taxon>
        <taxon>Bacillati</taxon>
        <taxon>Bacillota</taxon>
        <taxon>Bacilli</taxon>
        <taxon>Bacillales</taxon>
        <taxon>Paenibacillaceae</taxon>
        <taxon>Paenibacillus</taxon>
    </lineage>
</organism>
<gene>
    <name evidence="4" type="ORF">GT003_15730</name>
</gene>
<keyword evidence="5" id="KW-1185">Reference proteome</keyword>
<dbReference type="OrthoDB" id="2649544at2"/>
<evidence type="ECO:0000256" key="3">
    <source>
        <dbReference type="SAM" id="SignalP"/>
    </source>
</evidence>
<protein>
    <recommendedName>
        <fullName evidence="6">Aldouronate transport system substrate-binding protein</fullName>
    </recommendedName>
</protein>
<dbReference type="PROSITE" id="PS51257">
    <property type="entry name" value="PROKAR_LIPOPROTEIN"/>
    <property type="match status" value="1"/>
</dbReference>
<reference evidence="4 5" key="1">
    <citation type="submission" date="2020-01" db="EMBL/GenBank/DDBJ databases">
        <title>Paenibacillus soybeanensis sp. nov. isolated from the nodules of soybean (Glycine max(L.) Merr).</title>
        <authorList>
            <person name="Wang H."/>
        </authorList>
    </citation>
    <scope>NUCLEOTIDE SEQUENCE [LARGE SCALE GENOMIC DNA]</scope>
    <source>
        <strain evidence="4 5">DSM 23054</strain>
    </source>
</reference>
<feature type="signal peptide" evidence="3">
    <location>
        <begin position="1"/>
        <end position="23"/>
    </location>
</feature>
<evidence type="ECO:0008006" key="6">
    <source>
        <dbReference type="Google" id="ProtNLM"/>
    </source>
</evidence>
<feature type="compositionally biased region" description="Low complexity" evidence="2">
    <location>
        <begin position="38"/>
        <end position="49"/>
    </location>
</feature>
<dbReference type="SUPFAM" id="SSF53850">
    <property type="entry name" value="Periplasmic binding protein-like II"/>
    <property type="match status" value="1"/>
</dbReference>
<dbReference type="EMBL" id="JAAAMU010000007">
    <property type="protein sequence ID" value="NBC70451.1"/>
    <property type="molecule type" value="Genomic_DNA"/>
</dbReference>